<feature type="non-terminal residue" evidence="3">
    <location>
        <position position="1"/>
    </location>
</feature>
<evidence type="ECO:0000256" key="2">
    <source>
        <dbReference type="PROSITE-ProRule" id="PRU00023"/>
    </source>
</evidence>
<dbReference type="PROSITE" id="PS50297">
    <property type="entry name" value="ANK_REP_REGION"/>
    <property type="match status" value="1"/>
</dbReference>
<dbReference type="InterPro" id="IPR002110">
    <property type="entry name" value="Ankyrin_rpt"/>
</dbReference>
<accession>A0A371GSM3</accession>
<dbReference type="PANTHER" id="PTHR33240:SF15">
    <property type="entry name" value="GAG-PRO-LIKE PROTEIN"/>
    <property type="match status" value="1"/>
</dbReference>
<keyword evidence="2" id="KW-0040">ANK repeat</keyword>
<dbReference type="PROSITE" id="PS50088">
    <property type="entry name" value="ANK_REPEAT"/>
    <property type="match status" value="1"/>
</dbReference>
<dbReference type="EMBL" id="QJKJ01004596">
    <property type="protein sequence ID" value="RDX93520.1"/>
    <property type="molecule type" value="Genomic_DNA"/>
</dbReference>
<name>A0A371GSM3_MUCPR</name>
<dbReference type="STRING" id="157652.A0A371GSM3"/>
<dbReference type="SUPFAM" id="SSF48403">
    <property type="entry name" value="Ankyrin repeat"/>
    <property type="match status" value="1"/>
</dbReference>
<dbReference type="SMART" id="SM00248">
    <property type="entry name" value="ANK"/>
    <property type="match status" value="1"/>
</dbReference>
<gene>
    <name evidence="3" type="ORF">CR513_24198</name>
</gene>
<dbReference type="CDD" id="cd00303">
    <property type="entry name" value="retropepsin_like"/>
    <property type="match status" value="1"/>
</dbReference>
<proteinExistence type="predicted"/>
<feature type="repeat" description="ANK" evidence="2">
    <location>
        <begin position="38"/>
        <end position="70"/>
    </location>
</feature>
<reference evidence="3" key="1">
    <citation type="submission" date="2018-05" db="EMBL/GenBank/DDBJ databases">
        <title>Draft genome of Mucuna pruriens seed.</title>
        <authorList>
            <person name="Nnadi N.E."/>
            <person name="Vos R."/>
            <person name="Hasami M.H."/>
            <person name="Devisetty U.K."/>
            <person name="Aguiy J.C."/>
        </authorList>
    </citation>
    <scope>NUCLEOTIDE SEQUENCE [LARGE SCALE GENOMIC DNA]</scope>
    <source>
        <strain evidence="3">JCA_2017</strain>
    </source>
</reference>
<evidence type="ECO:0000256" key="1">
    <source>
        <dbReference type="ARBA" id="ARBA00004413"/>
    </source>
</evidence>
<dbReference type="GO" id="GO:0005886">
    <property type="term" value="C:plasma membrane"/>
    <property type="evidence" value="ECO:0007669"/>
    <property type="project" value="UniProtKB-SubCell"/>
</dbReference>
<organism evidence="3 4">
    <name type="scientific">Mucuna pruriens</name>
    <name type="common">Velvet bean</name>
    <name type="synonym">Dolichos pruriens</name>
    <dbReference type="NCBI Taxonomy" id="157652"/>
    <lineage>
        <taxon>Eukaryota</taxon>
        <taxon>Viridiplantae</taxon>
        <taxon>Streptophyta</taxon>
        <taxon>Embryophyta</taxon>
        <taxon>Tracheophyta</taxon>
        <taxon>Spermatophyta</taxon>
        <taxon>Magnoliopsida</taxon>
        <taxon>eudicotyledons</taxon>
        <taxon>Gunneridae</taxon>
        <taxon>Pentapetalae</taxon>
        <taxon>rosids</taxon>
        <taxon>fabids</taxon>
        <taxon>Fabales</taxon>
        <taxon>Fabaceae</taxon>
        <taxon>Papilionoideae</taxon>
        <taxon>50 kb inversion clade</taxon>
        <taxon>NPAAA clade</taxon>
        <taxon>indigoferoid/millettioid clade</taxon>
        <taxon>Phaseoleae</taxon>
        <taxon>Mucuna</taxon>
    </lineage>
</organism>
<comment type="caution">
    <text evidence="3">The sequence shown here is derived from an EMBL/GenBank/DDBJ whole genome shotgun (WGS) entry which is preliminary data.</text>
</comment>
<dbReference type="InterPro" id="IPR036770">
    <property type="entry name" value="Ankyrin_rpt-contain_sf"/>
</dbReference>
<comment type="subcellular location">
    <subcellularLocation>
        <location evidence="1">Cell membrane</location>
        <topology evidence="1">Peripheral membrane protein</topology>
        <orientation evidence="1">Cytoplasmic side</orientation>
    </subcellularLocation>
</comment>
<sequence length="281" mass="31496">MTTWHRTSRLKIRGHNKQYHGNPSPLIFKDEVPTKGWSHNQPLHIAVKCGNYMIARVLIDNGSSLNVMPKATLDKLYGSGATLKNSPGVVRAFNRSKREVMGEITLPKRIRPTIFDITFQVIDIRSAYSCFLGKPWIHTAGAVSFSLHQKVKFITDQHYVEGDEEALEASFQALEIVGTTSAESEGGSLKPSKAAIMVTKENSRRSKLGYIEATKGGSRRKTQRIRPNLYRYFTNEGIVSPNQIVVVEGQPLVQAKWVKPMKGMLTNWTTEALPELVSQKM</sequence>
<dbReference type="InterPro" id="IPR021109">
    <property type="entry name" value="Peptidase_aspartic_dom_sf"/>
</dbReference>
<dbReference type="Proteomes" id="UP000257109">
    <property type="component" value="Unassembled WGS sequence"/>
</dbReference>
<dbReference type="AlphaFoldDB" id="A0A371GSM3"/>
<evidence type="ECO:0000313" key="4">
    <source>
        <dbReference type="Proteomes" id="UP000257109"/>
    </source>
</evidence>
<dbReference type="Gene3D" id="2.40.70.10">
    <property type="entry name" value="Acid Proteases"/>
    <property type="match status" value="1"/>
</dbReference>
<keyword evidence="4" id="KW-1185">Reference proteome</keyword>
<protein>
    <submittedName>
        <fullName evidence="3">Uncharacterized protein</fullName>
    </submittedName>
</protein>
<evidence type="ECO:0000313" key="3">
    <source>
        <dbReference type="EMBL" id="RDX93520.1"/>
    </source>
</evidence>
<dbReference type="PANTHER" id="PTHR33240">
    <property type="entry name" value="OS08G0508500 PROTEIN"/>
    <property type="match status" value="1"/>
</dbReference>
<dbReference type="OrthoDB" id="2919534at2759"/>